<evidence type="ECO:0000313" key="1">
    <source>
        <dbReference type="EMBL" id="MCQ4813563.1"/>
    </source>
</evidence>
<name>A0AAW5K474_9BACT</name>
<evidence type="ECO:0000313" key="2">
    <source>
        <dbReference type="Proteomes" id="UP001205919"/>
    </source>
</evidence>
<sequence length="345" mass="38344">MATVTQKYQTLFDLAQETDRSGRLLSIVEMMAQVNAIVKDMPFIPCNSGLYHKAVIRSGIPAGVCRKLYGGVPVERSHKIPVTDTTCILESYSEVDKAVAVRSGNSDIYRLREAKAFIEGMSQSMARILFYGDLNERPEEINGLCQRYGAYGTNKDESSYNVINGGGSTADKQCSIWLFNWAEDFVTGIYPTGANTKIGVTHEPLGQHTRTYTDSDDGKEKNYEVLRDHFIAEFGVHVADWRRVVRIANIDTSKFGSSGAPDLMALMRKATYRIPGATTKNTTGRLVWYMNGDVMEELERQYFATTQMQLVPENAAGEVLAKYRNIPIGLVEQLMNTETVVSAAA</sequence>
<comment type="caution">
    <text evidence="1">The sequence shown here is derived from an EMBL/GenBank/DDBJ whole genome shotgun (WGS) entry which is preliminary data.</text>
</comment>
<organism evidence="1 2">
    <name type="scientific">Cloacibacillus evryensis</name>
    <dbReference type="NCBI Taxonomy" id="508460"/>
    <lineage>
        <taxon>Bacteria</taxon>
        <taxon>Thermotogati</taxon>
        <taxon>Synergistota</taxon>
        <taxon>Synergistia</taxon>
        <taxon>Synergistales</taxon>
        <taxon>Synergistaceae</taxon>
        <taxon>Cloacibacillus</taxon>
    </lineage>
</organism>
<dbReference type="AlphaFoldDB" id="A0AAW5K474"/>
<evidence type="ECO:0008006" key="3">
    <source>
        <dbReference type="Google" id="ProtNLM"/>
    </source>
</evidence>
<dbReference type="Proteomes" id="UP001205919">
    <property type="component" value="Unassembled WGS sequence"/>
</dbReference>
<dbReference type="Pfam" id="PF20911">
    <property type="entry name" value="GP7"/>
    <property type="match status" value="1"/>
</dbReference>
<dbReference type="EMBL" id="JANFYT010000006">
    <property type="protein sequence ID" value="MCQ4813563.1"/>
    <property type="molecule type" value="Genomic_DNA"/>
</dbReference>
<keyword evidence="2" id="KW-1185">Reference proteome</keyword>
<gene>
    <name evidence="1" type="ORF">NE630_03875</name>
</gene>
<dbReference type="InterPro" id="IPR048813">
    <property type="entry name" value="GP7-like"/>
</dbReference>
<proteinExistence type="predicted"/>
<dbReference type="RefSeq" id="WP_256181593.1">
    <property type="nucleotide sequence ID" value="NZ_JANFYT010000006.1"/>
</dbReference>
<dbReference type="NCBIfam" id="NF045672">
    <property type="entry name" value="MCP_gp7_epsi_15"/>
    <property type="match status" value="1"/>
</dbReference>
<accession>A0AAW5K474</accession>
<reference evidence="1 2" key="1">
    <citation type="submission" date="2022-06" db="EMBL/GenBank/DDBJ databases">
        <title>Isolation of gut microbiota from human fecal samples.</title>
        <authorList>
            <person name="Pamer E.G."/>
            <person name="Barat B."/>
            <person name="Waligurski E."/>
            <person name="Medina S."/>
            <person name="Paddock L."/>
            <person name="Mostad J."/>
        </authorList>
    </citation>
    <scope>NUCLEOTIDE SEQUENCE [LARGE SCALE GENOMIC DNA]</scope>
    <source>
        <strain evidence="1 2">DFI.9.90</strain>
    </source>
</reference>
<protein>
    <recommendedName>
        <fullName evidence="3">Phage capsid protein</fullName>
    </recommendedName>
</protein>